<reference evidence="1 2" key="1">
    <citation type="journal article" date="2021" name="Int. J. Syst. Evol. Microbiol.">
        <title>Reticulibacter mediterranei gen. nov., sp. nov., within the new family Reticulibacteraceae fam. nov., and Ktedonospora formicarum gen. nov., sp. nov., Ktedonobacter robiniae sp. nov., Dictyobacter formicarum sp. nov. and Dictyobacter arantiisoli sp. nov., belonging to the class Ktedonobacteria.</title>
        <authorList>
            <person name="Yabe S."/>
            <person name="Zheng Y."/>
            <person name="Wang C.M."/>
            <person name="Sakai Y."/>
            <person name="Abe K."/>
            <person name="Yokota A."/>
            <person name="Donadio S."/>
            <person name="Cavaletti L."/>
            <person name="Monciardini P."/>
        </authorList>
    </citation>
    <scope>NUCLEOTIDE SEQUENCE [LARGE SCALE GENOMIC DNA]</scope>
    <source>
        <strain evidence="1 2">SOSP1-30</strain>
    </source>
</reference>
<evidence type="ECO:0000313" key="1">
    <source>
        <dbReference type="EMBL" id="GHO59486.1"/>
    </source>
</evidence>
<dbReference type="Proteomes" id="UP000654345">
    <property type="component" value="Unassembled WGS sequence"/>
</dbReference>
<keyword evidence="2" id="KW-1185">Reference proteome</keyword>
<name>A0ABQ3V2U0_9CHLR</name>
<evidence type="ECO:0008006" key="3">
    <source>
        <dbReference type="Google" id="ProtNLM"/>
    </source>
</evidence>
<dbReference type="InterPro" id="IPR051082">
    <property type="entry name" value="Pentapeptide-BTB/POZ_domain"/>
</dbReference>
<dbReference type="PANTHER" id="PTHR14136">
    <property type="entry name" value="BTB_POZ DOMAIN-CONTAINING PROTEIN KCTD9"/>
    <property type="match status" value="1"/>
</dbReference>
<gene>
    <name evidence="1" type="ORF">KSB_79610</name>
</gene>
<sequence length="336" mass="36841">MRKANLSMARMHHTDLSGANLAGAILEGIDLKDAVAHKANFTGANLSDGLLDQANLSEADLSNANLHNSILDETDLSKAILRGTTLSKASLIGTKLRGATLERVDLSNANLVQSDLREAMLAHCLVYGINAWDIQLEGARQQELIITNASAHEPVITVDDLETGQMLYLLLKQTHSRVAFGCAMPKGVLVLARRDGGYEEAQSIAARLRELDYQPILVELSAAQGEKAWEMLQRLASVVGFVIADIGGPEIAPELITLSQRGQTPIIPFASARADSQALRGSALFAQPWVYRPPFFYQQPEELSTTLPERMVSTARSRLQERQQLLERLFPHLNEE</sequence>
<dbReference type="InterPro" id="IPR001646">
    <property type="entry name" value="5peptide_repeat"/>
</dbReference>
<evidence type="ECO:0000313" key="2">
    <source>
        <dbReference type="Proteomes" id="UP000654345"/>
    </source>
</evidence>
<dbReference type="Gene3D" id="2.160.20.80">
    <property type="entry name" value="E3 ubiquitin-protein ligase SopA"/>
    <property type="match status" value="1"/>
</dbReference>
<comment type="caution">
    <text evidence="1">The sequence shown here is derived from an EMBL/GenBank/DDBJ whole genome shotgun (WGS) entry which is preliminary data.</text>
</comment>
<dbReference type="Pfam" id="PF00805">
    <property type="entry name" value="Pentapeptide"/>
    <property type="match status" value="2"/>
</dbReference>
<dbReference type="EMBL" id="BNJG01000003">
    <property type="protein sequence ID" value="GHO59486.1"/>
    <property type="molecule type" value="Genomic_DNA"/>
</dbReference>
<proteinExistence type="predicted"/>
<protein>
    <recommendedName>
        <fullName evidence="3">Pentapeptide repeat-containing protein</fullName>
    </recommendedName>
</protein>
<accession>A0ABQ3V2U0</accession>
<organism evidence="1 2">
    <name type="scientific">Ktedonobacter robiniae</name>
    <dbReference type="NCBI Taxonomy" id="2778365"/>
    <lineage>
        <taxon>Bacteria</taxon>
        <taxon>Bacillati</taxon>
        <taxon>Chloroflexota</taxon>
        <taxon>Ktedonobacteria</taxon>
        <taxon>Ktedonobacterales</taxon>
        <taxon>Ktedonobacteraceae</taxon>
        <taxon>Ktedonobacter</taxon>
    </lineage>
</organism>
<dbReference type="PANTHER" id="PTHR14136:SF17">
    <property type="entry name" value="BTB_POZ DOMAIN-CONTAINING PROTEIN KCTD9"/>
    <property type="match status" value="1"/>
</dbReference>
<dbReference type="SUPFAM" id="SSF141571">
    <property type="entry name" value="Pentapeptide repeat-like"/>
    <property type="match status" value="1"/>
</dbReference>